<keyword evidence="3" id="KW-1003">Cell membrane</keyword>
<evidence type="ECO:0000256" key="5">
    <source>
        <dbReference type="ARBA" id="ARBA00022779"/>
    </source>
</evidence>
<comment type="caution">
    <text evidence="8">The sequence shown here is derived from an EMBL/GenBank/DDBJ whole genome shotgun (WGS) entry which is preliminary data.</text>
</comment>
<evidence type="ECO:0000256" key="3">
    <source>
        <dbReference type="ARBA" id="ARBA00022475"/>
    </source>
</evidence>
<evidence type="ECO:0000256" key="1">
    <source>
        <dbReference type="ARBA" id="ARBA00004413"/>
    </source>
</evidence>
<keyword evidence="8" id="KW-0282">Flagellum</keyword>
<dbReference type="InterPro" id="IPR001172">
    <property type="entry name" value="FliN_T3SS_HrcQb"/>
</dbReference>
<dbReference type="PANTHER" id="PTHR43484">
    <property type="match status" value="1"/>
</dbReference>
<dbReference type="GO" id="GO:0003774">
    <property type="term" value="F:cytoskeletal motor activity"/>
    <property type="evidence" value="ECO:0007669"/>
    <property type="project" value="InterPro"/>
</dbReference>
<comment type="subcellular location">
    <subcellularLocation>
        <location evidence="1">Cell membrane</location>
        <topology evidence="1">Peripheral membrane protein</topology>
        <orientation evidence="1">Cytoplasmic side</orientation>
    </subcellularLocation>
</comment>
<keyword evidence="8" id="KW-0966">Cell projection</keyword>
<sequence length="102" mass="11007">MAENDVVETDQVATIDNLAVLRNVEMELTVELGRARMPVKALLNLTSGDVIELDRAANAPVDVLVNGTLVAHGEVVVVDDEFGVRIVEVVNSEEVDNLRAGR</sequence>
<protein>
    <submittedName>
        <fullName evidence="8">Flagellar motor switch protein FliN</fullName>
    </submittedName>
</protein>
<dbReference type="InterPro" id="IPR012826">
    <property type="entry name" value="FliN"/>
</dbReference>
<proteinExistence type="inferred from homology"/>
<dbReference type="GO" id="GO:0005886">
    <property type="term" value="C:plasma membrane"/>
    <property type="evidence" value="ECO:0007669"/>
    <property type="project" value="UniProtKB-SubCell"/>
</dbReference>
<evidence type="ECO:0000256" key="6">
    <source>
        <dbReference type="ARBA" id="ARBA00023136"/>
    </source>
</evidence>
<dbReference type="Proteomes" id="UP000032336">
    <property type="component" value="Unassembled WGS sequence"/>
</dbReference>
<dbReference type="STRING" id="1121877.FEAC_16760"/>
<dbReference type="GO" id="GO:0009425">
    <property type="term" value="C:bacterial-type flagellum basal body"/>
    <property type="evidence" value="ECO:0007669"/>
    <property type="project" value="InterPro"/>
</dbReference>
<dbReference type="InterPro" id="IPR036429">
    <property type="entry name" value="SpoA-like_sf"/>
</dbReference>
<evidence type="ECO:0000256" key="2">
    <source>
        <dbReference type="ARBA" id="ARBA00009226"/>
    </source>
</evidence>
<name>A0A0D8FTX9_9ACTN</name>
<dbReference type="EMBL" id="JXUW01000014">
    <property type="protein sequence ID" value="KJE76596.1"/>
    <property type="molecule type" value="Genomic_DNA"/>
</dbReference>
<dbReference type="GO" id="GO:0006935">
    <property type="term" value="P:chemotaxis"/>
    <property type="evidence" value="ECO:0007669"/>
    <property type="project" value="UniProtKB-KW"/>
</dbReference>
<dbReference type="RefSeq" id="WP_035389289.1">
    <property type="nucleotide sequence ID" value="NZ_JQKF01000011.1"/>
</dbReference>
<dbReference type="PATRIC" id="fig|1121877.4.peg.1856"/>
<dbReference type="SUPFAM" id="SSF101801">
    <property type="entry name" value="Surface presentation of antigens (SPOA)"/>
    <property type="match status" value="1"/>
</dbReference>
<keyword evidence="6" id="KW-0472">Membrane</keyword>
<keyword evidence="5" id="KW-0283">Flagellar rotation</keyword>
<dbReference type="GeneID" id="78372843"/>
<evidence type="ECO:0000259" key="7">
    <source>
        <dbReference type="Pfam" id="PF01052"/>
    </source>
</evidence>
<evidence type="ECO:0000256" key="4">
    <source>
        <dbReference type="ARBA" id="ARBA00022500"/>
    </source>
</evidence>
<dbReference type="PANTHER" id="PTHR43484:SF1">
    <property type="entry name" value="FLAGELLAR MOTOR SWITCH PROTEIN FLIN"/>
    <property type="match status" value="1"/>
</dbReference>
<keyword evidence="9" id="KW-1185">Reference proteome</keyword>
<comment type="similarity">
    <text evidence="2">Belongs to the FliN/MopA/SpaO family.</text>
</comment>
<organism evidence="8 9">
    <name type="scientific">Ferrimicrobium acidiphilum DSM 19497</name>
    <dbReference type="NCBI Taxonomy" id="1121877"/>
    <lineage>
        <taxon>Bacteria</taxon>
        <taxon>Bacillati</taxon>
        <taxon>Actinomycetota</taxon>
        <taxon>Acidimicrobiia</taxon>
        <taxon>Acidimicrobiales</taxon>
        <taxon>Acidimicrobiaceae</taxon>
        <taxon>Ferrimicrobium</taxon>
    </lineage>
</organism>
<dbReference type="InterPro" id="IPR001543">
    <property type="entry name" value="FliN-like_C"/>
</dbReference>
<keyword evidence="8" id="KW-0969">Cilium</keyword>
<feature type="domain" description="Flagellar motor switch protein FliN-like C-terminal" evidence="7">
    <location>
        <begin position="21"/>
        <end position="90"/>
    </location>
</feature>
<dbReference type="AlphaFoldDB" id="A0A0D8FTX9"/>
<dbReference type="GO" id="GO:0071973">
    <property type="term" value="P:bacterial-type flagellum-dependent cell motility"/>
    <property type="evidence" value="ECO:0007669"/>
    <property type="project" value="InterPro"/>
</dbReference>
<evidence type="ECO:0000313" key="9">
    <source>
        <dbReference type="Proteomes" id="UP000032336"/>
    </source>
</evidence>
<reference evidence="8 9" key="1">
    <citation type="submission" date="2015-01" db="EMBL/GenBank/DDBJ databases">
        <title>Draft genome of the acidophilic iron oxidizer Ferrimicrobium acidiphilum strain T23.</title>
        <authorList>
            <person name="Poehlein A."/>
            <person name="Eisen S."/>
            <person name="Schloemann M."/>
            <person name="Johnson B.D."/>
            <person name="Daniel R."/>
            <person name="Muehling M."/>
        </authorList>
    </citation>
    <scope>NUCLEOTIDE SEQUENCE [LARGE SCALE GENOMIC DNA]</scope>
    <source>
        <strain evidence="8 9">T23</strain>
    </source>
</reference>
<accession>A0A0D8FTX9</accession>
<dbReference type="Pfam" id="PF01052">
    <property type="entry name" value="FliMN_C"/>
    <property type="match status" value="1"/>
</dbReference>
<evidence type="ECO:0000313" key="8">
    <source>
        <dbReference type="EMBL" id="KJE76596.1"/>
    </source>
</evidence>
<dbReference type="InterPro" id="IPR051469">
    <property type="entry name" value="FliN/MopA/SpaO"/>
</dbReference>
<keyword evidence="4" id="KW-0145">Chemotaxis</keyword>
<dbReference type="PRINTS" id="PR00956">
    <property type="entry name" value="FLGMOTORFLIN"/>
</dbReference>
<dbReference type="Gene3D" id="2.30.330.10">
    <property type="entry name" value="SpoA-like"/>
    <property type="match status" value="1"/>
</dbReference>
<dbReference type="NCBIfam" id="TIGR02480">
    <property type="entry name" value="fliN"/>
    <property type="match status" value="1"/>
</dbReference>
<dbReference type="OrthoDB" id="9773459at2"/>
<dbReference type="eggNOG" id="COG1886">
    <property type="taxonomic scope" value="Bacteria"/>
</dbReference>
<gene>
    <name evidence="8" type="primary">fliN</name>
    <name evidence="8" type="ORF">FEAC_16760</name>
</gene>